<reference evidence="2" key="2">
    <citation type="submission" date="2015-06" db="UniProtKB">
        <authorList>
            <consortium name="EnsemblProtists"/>
        </authorList>
    </citation>
    <scope>IDENTIFICATION</scope>
    <source>
        <strain evidence="2">Emoy2</strain>
    </source>
</reference>
<accession>M4BLD9</accession>
<protein>
    <submittedName>
        <fullName evidence="2">Uncharacterized protein</fullName>
    </submittedName>
</protein>
<evidence type="ECO:0000313" key="3">
    <source>
        <dbReference type="Proteomes" id="UP000011713"/>
    </source>
</evidence>
<dbReference type="EMBL" id="JH598381">
    <property type="status" value="NOT_ANNOTATED_CDS"/>
    <property type="molecule type" value="Genomic_DNA"/>
</dbReference>
<organism evidence="2 3">
    <name type="scientific">Hyaloperonospora arabidopsidis (strain Emoy2)</name>
    <name type="common">Downy mildew agent</name>
    <name type="synonym">Peronospora arabidopsidis</name>
    <dbReference type="NCBI Taxonomy" id="559515"/>
    <lineage>
        <taxon>Eukaryota</taxon>
        <taxon>Sar</taxon>
        <taxon>Stramenopiles</taxon>
        <taxon>Oomycota</taxon>
        <taxon>Peronosporomycetes</taxon>
        <taxon>Peronosporales</taxon>
        <taxon>Peronosporaceae</taxon>
        <taxon>Hyaloperonospora</taxon>
    </lineage>
</organism>
<evidence type="ECO:0000313" key="2">
    <source>
        <dbReference type="EnsemblProtists" id="HpaP807224"/>
    </source>
</evidence>
<dbReference type="AlphaFoldDB" id="M4BLD9"/>
<feature type="compositionally biased region" description="Low complexity" evidence="1">
    <location>
        <begin position="51"/>
        <end position="71"/>
    </location>
</feature>
<dbReference type="eggNOG" id="ENOG502S7TM">
    <property type="taxonomic scope" value="Eukaryota"/>
</dbReference>
<keyword evidence="3" id="KW-1185">Reference proteome</keyword>
<evidence type="ECO:0000256" key="1">
    <source>
        <dbReference type="SAM" id="MobiDB-lite"/>
    </source>
</evidence>
<dbReference type="InParanoid" id="M4BLD9"/>
<proteinExistence type="predicted"/>
<dbReference type="HOGENOM" id="CLU_2594929_0_0_1"/>
<reference evidence="3" key="1">
    <citation type="journal article" date="2010" name="Science">
        <title>Signatures of adaptation to obligate biotrophy in the Hyaloperonospora arabidopsidis genome.</title>
        <authorList>
            <person name="Baxter L."/>
            <person name="Tripathy S."/>
            <person name="Ishaque N."/>
            <person name="Boot N."/>
            <person name="Cabral A."/>
            <person name="Kemen E."/>
            <person name="Thines M."/>
            <person name="Ah-Fong A."/>
            <person name="Anderson R."/>
            <person name="Badejoko W."/>
            <person name="Bittner-Eddy P."/>
            <person name="Boore J.L."/>
            <person name="Chibucos M.C."/>
            <person name="Coates M."/>
            <person name="Dehal P."/>
            <person name="Delehaunty K."/>
            <person name="Dong S."/>
            <person name="Downton P."/>
            <person name="Dumas B."/>
            <person name="Fabro G."/>
            <person name="Fronick C."/>
            <person name="Fuerstenberg S.I."/>
            <person name="Fulton L."/>
            <person name="Gaulin E."/>
            <person name="Govers F."/>
            <person name="Hughes L."/>
            <person name="Humphray S."/>
            <person name="Jiang R.H."/>
            <person name="Judelson H."/>
            <person name="Kamoun S."/>
            <person name="Kyung K."/>
            <person name="Meijer H."/>
            <person name="Minx P."/>
            <person name="Morris P."/>
            <person name="Nelson J."/>
            <person name="Phuntumart V."/>
            <person name="Qutob D."/>
            <person name="Rehmany A."/>
            <person name="Rougon-Cardoso A."/>
            <person name="Ryden P."/>
            <person name="Torto-Alalibo T."/>
            <person name="Studholme D."/>
            <person name="Wang Y."/>
            <person name="Win J."/>
            <person name="Wood J."/>
            <person name="Clifton S.W."/>
            <person name="Rogers J."/>
            <person name="Van den Ackerveken G."/>
            <person name="Jones J.D."/>
            <person name="McDowell J.M."/>
            <person name="Beynon J."/>
            <person name="Tyler B.M."/>
        </authorList>
    </citation>
    <scope>NUCLEOTIDE SEQUENCE [LARGE SCALE GENOMIC DNA]</scope>
    <source>
        <strain evidence="3">Emoy2</strain>
    </source>
</reference>
<feature type="region of interest" description="Disordered" evidence="1">
    <location>
        <begin position="34"/>
        <end position="80"/>
    </location>
</feature>
<dbReference type="VEuPathDB" id="FungiDB:HpaG807224"/>
<dbReference type="Proteomes" id="UP000011713">
    <property type="component" value="Unassembled WGS sequence"/>
</dbReference>
<name>M4BLD9_HYAAE</name>
<sequence>MTTHGVWITPQECQIVWKFLAYGQHFEFKAGKELLPDSDEEEYDQSPKQISARLAAGRAKSAGSKLGGAAAKGRRDRNEG</sequence>
<dbReference type="STRING" id="559515.M4BLD9"/>
<dbReference type="EnsemblProtists" id="HpaT807224">
    <property type="protein sequence ID" value="HpaP807224"/>
    <property type="gene ID" value="HpaG807224"/>
</dbReference>